<reference evidence="11" key="1">
    <citation type="submission" date="2016-11" db="UniProtKB">
        <authorList>
            <consortium name="WormBaseParasite"/>
        </authorList>
    </citation>
    <scope>IDENTIFICATION</scope>
</reference>
<protein>
    <submittedName>
        <fullName evidence="11">G_PROTEIN_RECEP_F1_2 domain-containing protein</fullName>
    </submittedName>
</protein>
<name>A0A1I8IXQ9_9PLAT</name>
<feature type="domain" description="G-protein coupled receptors family 1 profile" evidence="9">
    <location>
        <begin position="64"/>
        <end position="374"/>
    </location>
</feature>
<feature type="transmembrane region" description="Helical" evidence="8">
    <location>
        <begin position="175"/>
        <end position="196"/>
    </location>
</feature>
<dbReference type="InterPro" id="IPR017452">
    <property type="entry name" value="GPCR_Rhodpsn_7TM"/>
</dbReference>
<keyword evidence="7" id="KW-0807">Transducer</keyword>
<feature type="transmembrane region" description="Helical" evidence="8">
    <location>
        <begin position="84"/>
        <end position="107"/>
    </location>
</feature>
<keyword evidence="5 8" id="KW-0472">Membrane</keyword>
<dbReference type="GO" id="GO:0004930">
    <property type="term" value="F:G protein-coupled receptor activity"/>
    <property type="evidence" value="ECO:0007669"/>
    <property type="project" value="UniProtKB-KW"/>
</dbReference>
<sequence length="882" mass="95670">MPWSPDQRSEMLQRYLNDSYLDTLLDLQVDCLVDSSSLDCATATVLGFLAGAVVPVAVAMGTVGNLLTVHVIFRRIRQRTRLHFYLACIALSDWGNLICWGLGWQVLAKGLPWLSGGRVGIIIPNMSDGMCRGFRFAHNFFHALSANWFLLMTLDRLNALYRPLKARSLSLRSAAKAATGAFVATIAMAGPVPAFWGWHRLVQGGGGRIACLPVPFYGDSVRLWTIFSTVLLLQPPSLQMLAVSVCNSLLLVRLCRLRRSSGNFFGGNADTRRHGGTRRLGRSSRRHGGARLAAAEELAPTLVVVALSVVFLMCGLPVCAVGFVVMRRTVFGDESDNDSSIGGGGVMGLRSVYNISDIGQILILVNQSINWAVLLCRDRQFRSEFLAVVTLGRCVRSADGSEQMTSWPLRERMGRRREDRLTVATALLEDASMIPKSAIDLDSCGSSPMIRVRHLSARALVAVVPGHQLAGLAERIIICGLRPTFGANQLHGALLQLAAAAAELAPALPGREERQSVFGRLAGLCLDRLDWLALPSGCCPTLAAAYARALRALLRPLAAEPVLRLLQASDGRLARLIGRRLHDDPATFLASAESAWPTILDEPDGPDMFAACTELACELLRALGQRSAVGHIQISTLHWLLHESPRCPLQFGLLSNPGLAACCLRLLRGPGRPANSALAGLAAEFLASSLDQPGRLRGRQLIAEERQLPCRLEELLSLLGDSPAAGPCLRLRIRLLAGDGDGCGRLLLRLAGFDQPDRLRLAAAHALRDFCRRASIGLLTAEPWEWSSDKGEAEFVDWLDLWEAAVTGLMDDCEEVSAEVCACVSDLAGWVEPACQSKCLDWLIDRLAARRGPPGWSDAIADRLLAWLLAGFQVEQVEASIA</sequence>
<evidence type="ECO:0000256" key="4">
    <source>
        <dbReference type="ARBA" id="ARBA00023040"/>
    </source>
</evidence>
<keyword evidence="10" id="KW-1185">Reference proteome</keyword>
<keyword evidence="3 8" id="KW-1133">Transmembrane helix</keyword>
<dbReference type="GO" id="GO:0005886">
    <property type="term" value="C:plasma membrane"/>
    <property type="evidence" value="ECO:0007669"/>
    <property type="project" value="TreeGrafter"/>
</dbReference>
<feature type="transmembrane region" description="Helical" evidence="8">
    <location>
        <begin position="45"/>
        <end position="72"/>
    </location>
</feature>
<dbReference type="Pfam" id="PF00001">
    <property type="entry name" value="7tm_1"/>
    <property type="match status" value="1"/>
</dbReference>
<accession>A0A1I8IXQ9</accession>
<dbReference type="PROSITE" id="PS50262">
    <property type="entry name" value="G_PROTEIN_RECEP_F1_2"/>
    <property type="match status" value="1"/>
</dbReference>
<dbReference type="Gene3D" id="1.20.1070.10">
    <property type="entry name" value="Rhodopsin 7-helix transmembrane proteins"/>
    <property type="match status" value="1"/>
</dbReference>
<evidence type="ECO:0000313" key="11">
    <source>
        <dbReference type="WBParaSite" id="maker-uti_cns_0018958-snap-gene-0.2-mRNA-1"/>
    </source>
</evidence>
<dbReference type="Pfam" id="PF25151">
    <property type="entry name" value="TPR_Trm732_C"/>
    <property type="match status" value="1"/>
</dbReference>
<evidence type="ECO:0000313" key="10">
    <source>
        <dbReference type="Proteomes" id="UP000095280"/>
    </source>
</evidence>
<dbReference type="InterPro" id="IPR056842">
    <property type="entry name" value="THADA-like_TPR_C"/>
</dbReference>
<evidence type="ECO:0000256" key="7">
    <source>
        <dbReference type="ARBA" id="ARBA00023224"/>
    </source>
</evidence>
<dbReference type="PANTHER" id="PTHR24243:SF230">
    <property type="entry name" value="G-PROTEIN COUPLED RECEPTORS FAMILY 1 PROFILE DOMAIN-CONTAINING PROTEIN"/>
    <property type="match status" value="1"/>
</dbReference>
<keyword evidence="4" id="KW-0297">G-protein coupled receptor</keyword>
<dbReference type="InterPro" id="IPR000276">
    <property type="entry name" value="GPCR_Rhodpsn"/>
</dbReference>
<evidence type="ECO:0000259" key="9">
    <source>
        <dbReference type="PROSITE" id="PS50262"/>
    </source>
</evidence>
<keyword evidence="6" id="KW-0675">Receptor</keyword>
<dbReference type="SUPFAM" id="SSF81321">
    <property type="entry name" value="Family A G protein-coupled receptor-like"/>
    <property type="match status" value="1"/>
</dbReference>
<evidence type="ECO:0000256" key="8">
    <source>
        <dbReference type="SAM" id="Phobius"/>
    </source>
</evidence>
<evidence type="ECO:0000256" key="6">
    <source>
        <dbReference type="ARBA" id="ARBA00023170"/>
    </source>
</evidence>
<dbReference type="PANTHER" id="PTHR24243">
    <property type="entry name" value="G-PROTEIN COUPLED RECEPTOR"/>
    <property type="match status" value="1"/>
</dbReference>
<comment type="subcellular location">
    <subcellularLocation>
        <location evidence="1">Membrane</location>
        <topology evidence="1">Multi-pass membrane protein</topology>
    </subcellularLocation>
</comment>
<keyword evidence="2 8" id="KW-0812">Transmembrane</keyword>
<dbReference type="AlphaFoldDB" id="A0A1I8IXQ9"/>
<evidence type="ECO:0000256" key="5">
    <source>
        <dbReference type="ARBA" id="ARBA00023136"/>
    </source>
</evidence>
<evidence type="ECO:0000256" key="3">
    <source>
        <dbReference type="ARBA" id="ARBA00022989"/>
    </source>
</evidence>
<feature type="transmembrane region" description="Helical" evidence="8">
    <location>
        <begin position="301"/>
        <end position="326"/>
    </location>
</feature>
<evidence type="ECO:0000256" key="1">
    <source>
        <dbReference type="ARBA" id="ARBA00004141"/>
    </source>
</evidence>
<dbReference type="WBParaSite" id="maker-uti_cns_0018958-snap-gene-0.2-mRNA-1">
    <property type="protein sequence ID" value="maker-uti_cns_0018958-snap-gene-0.2-mRNA-1"/>
    <property type="gene ID" value="maker-uti_cns_0018958-snap-gene-0.2"/>
</dbReference>
<proteinExistence type="predicted"/>
<dbReference type="Proteomes" id="UP000095280">
    <property type="component" value="Unplaced"/>
</dbReference>
<evidence type="ECO:0000256" key="2">
    <source>
        <dbReference type="ARBA" id="ARBA00022692"/>
    </source>
</evidence>
<organism evidence="10 11">
    <name type="scientific">Macrostomum lignano</name>
    <dbReference type="NCBI Taxonomy" id="282301"/>
    <lineage>
        <taxon>Eukaryota</taxon>
        <taxon>Metazoa</taxon>
        <taxon>Spiralia</taxon>
        <taxon>Lophotrochozoa</taxon>
        <taxon>Platyhelminthes</taxon>
        <taxon>Rhabditophora</taxon>
        <taxon>Macrostomorpha</taxon>
        <taxon>Macrostomida</taxon>
        <taxon>Macrostomidae</taxon>
        <taxon>Macrostomum</taxon>
    </lineage>
</organism>